<dbReference type="AlphaFoldDB" id="A0A5D6UZN7"/>
<proteinExistence type="predicted"/>
<evidence type="ECO:0008006" key="3">
    <source>
        <dbReference type="Google" id="ProtNLM"/>
    </source>
</evidence>
<sequence length="119" mass="13397">MWNWWKEYQRGKRREQLITQLLGAAHEAGLLPRDCANAQAMLAAGEYECAFDIIVQQLYEYDTEISASLFALVKQAADSLLLTPCSYFFLGELVRSAGHIPGPVRKEVAALVRSLQLPR</sequence>
<dbReference type="Proteomes" id="UP000322791">
    <property type="component" value="Unassembled WGS sequence"/>
</dbReference>
<dbReference type="RefSeq" id="WP_149071626.1">
    <property type="nucleotide sequence ID" value="NZ_VTHL01000014.1"/>
</dbReference>
<comment type="caution">
    <text evidence="1">The sequence shown here is derived from an EMBL/GenBank/DDBJ whole genome shotgun (WGS) entry which is preliminary data.</text>
</comment>
<evidence type="ECO:0000313" key="1">
    <source>
        <dbReference type="EMBL" id="TYZ08132.1"/>
    </source>
</evidence>
<protein>
    <recommendedName>
        <fullName evidence="3">MafI family immunity protein</fullName>
    </recommendedName>
</protein>
<dbReference type="EMBL" id="VTHL01000014">
    <property type="protein sequence ID" value="TYZ08132.1"/>
    <property type="molecule type" value="Genomic_DNA"/>
</dbReference>
<name>A0A5D6UZN7_9BACT</name>
<keyword evidence="2" id="KW-1185">Reference proteome</keyword>
<reference evidence="1 2" key="1">
    <citation type="submission" date="2019-08" db="EMBL/GenBank/DDBJ databases">
        <authorList>
            <person name="Seo M.-J."/>
        </authorList>
    </citation>
    <scope>NUCLEOTIDE SEQUENCE [LARGE SCALE GENOMIC DNA]</scope>
    <source>
        <strain evidence="1 2">KIGAM108</strain>
    </source>
</reference>
<accession>A0A5D6UZN7</accession>
<gene>
    <name evidence="1" type="ORF">FY528_13905</name>
</gene>
<evidence type="ECO:0000313" key="2">
    <source>
        <dbReference type="Proteomes" id="UP000322791"/>
    </source>
</evidence>
<organism evidence="1 2">
    <name type="scientific">Hymenobacter lutimineralis</name>
    <dbReference type="NCBI Taxonomy" id="2606448"/>
    <lineage>
        <taxon>Bacteria</taxon>
        <taxon>Pseudomonadati</taxon>
        <taxon>Bacteroidota</taxon>
        <taxon>Cytophagia</taxon>
        <taxon>Cytophagales</taxon>
        <taxon>Hymenobacteraceae</taxon>
        <taxon>Hymenobacter</taxon>
    </lineage>
</organism>